<comment type="cofactor">
    <cofactor evidence="6">
        <name>Zn(2+)</name>
        <dbReference type="ChEBI" id="CHEBI:29105"/>
    </cofactor>
    <text evidence="6">Binds 1 zinc ion per subunit.</text>
</comment>
<feature type="domain" description="Peptidase M48" evidence="8">
    <location>
        <begin position="190"/>
        <end position="395"/>
    </location>
</feature>
<reference evidence="11" key="1">
    <citation type="journal article" date="2019" name="Int. J. Syst. Evol. Microbiol.">
        <title>The Global Catalogue of Microorganisms (GCM) 10K type strain sequencing project: providing services to taxonomists for standard genome sequencing and annotation.</title>
        <authorList>
            <consortium name="The Broad Institute Genomics Platform"/>
            <consortium name="The Broad Institute Genome Sequencing Center for Infectious Disease"/>
            <person name="Wu L."/>
            <person name="Ma J."/>
        </authorList>
    </citation>
    <scope>NUCLEOTIDE SEQUENCE [LARGE SCALE GENOMIC DNA]</scope>
    <source>
        <strain evidence="11">JCM 17563</strain>
    </source>
</reference>
<keyword evidence="7" id="KW-0812">Transmembrane</keyword>
<accession>A0ABP7SDE1</accession>
<evidence type="ECO:0000313" key="11">
    <source>
        <dbReference type="Proteomes" id="UP001500235"/>
    </source>
</evidence>
<evidence type="ECO:0000256" key="1">
    <source>
        <dbReference type="ARBA" id="ARBA00022670"/>
    </source>
</evidence>
<dbReference type="Pfam" id="PF01435">
    <property type="entry name" value="Peptidase_M48"/>
    <property type="match status" value="1"/>
</dbReference>
<evidence type="ECO:0000256" key="7">
    <source>
        <dbReference type="SAM" id="Phobius"/>
    </source>
</evidence>
<feature type="transmembrane region" description="Helical" evidence="7">
    <location>
        <begin position="272"/>
        <end position="290"/>
    </location>
</feature>
<feature type="transmembrane region" description="Helical" evidence="7">
    <location>
        <begin position="86"/>
        <end position="105"/>
    </location>
</feature>
<keyword evidence="2" id="KW-0479">Metal-binding</keyword>
<dbReference type="Gene3D" id="3.30.2010.10">
    <property type="entry name" value="Metalloproteases ('zincins'), catalytic domain"/>
    <property type="match status" value="1"/>
</dbReference>
<dbReference type="EMBL" id="BAABBQ010000001">
    <property type="protein sequence ID" value="GAA4010046.1"/>
    <property type="molecule type" value="Genomic_DNA"/>
</dbReference>
<keyword evidence="3 6" id="KW-0378">Hydrolase</keyword>
<evidence type="ECO:0000256" key="2">
    <source>
        <dbReference type="ARBA" id="ARBA00022723"/>
    </source>
</evidence>
<evidence type="ECO:0000259" key="9">
    <source>
        <dbReference type="Pfam" id="PF16491"/>
    </source>
</evidence>
<keyword evidence="7" id="KW-1133">Transmembrane helix</keyword>
<name>A0ABP7SDE1_9SPHN</name>
<comment type="caution">
    <text evidence="10">The sequence shown here is derived from an EMBL/GenBank/DDBJ whole genome shotgun (WGS) entry which is preliminary data.</text>
</comment>
<protein>
    <submittedName>
        <fullName evidence="10">M48 family metallopeptidase</fullName>
    </submittedName>
</protein>
<dbReference type="PANTHER" id="PTHR10120">
    <property type="entry name" value="CAAX PRENYL PROTEASE 1"/>
    <property type="match status" value="1"/>
</dbReference>
<keyword evidence="5 6" id="KW-0482">Metalloprotease</keyword>
<dbReference type="Proteomes" id="UP001500235">
    <property type="component" value="Unassembled WGS sequence"/>
</dbReference>
<evidence type="ECO:0000256" key="6">
    <source>
        <dbReference type="RuleBase" id="RU003983"/>
    </source>
</evidence>
<gene>
    <name evidence="10" type="ORF">GCM10022280_04010</name>
</gene>
<dbReference type="CDD" id="cd07343">
    <property type="entry name" value="M48A_Zmpste24p_like"/>
    <property type="match status" value="1"/>
</dbReference>
<keyword evidence="11" id="KW-1185">Reference proteome</keyword>
<dbReference type="InterPro" id="IPR032456">
    <property type="entry name" value="Peptidase_M48_N"/>
</dbReference>
<dbReference type="InterPro" id="IPR001915">
    <property type="entry name" value="Peptidase_M48"/>
</dbReference>
<proteinExistence type="inferred from homology"/>
<evidence type="ECO:0000259" key="8">
    <source>
        <dbReference type="Pfam" id="PF01435"/>
    </source>
</evidence>
<organism evidence="10 11">
    <name type="scientific">Sphingomonas swuensis</name>
    <dbReference type="NCBI Taxonomy" id="977800"/>
    <lineage>
        <taxon>Bacteria</taxon>
        <taxon>Pseudomonadati</taxon>
        <taxon>Pseudomonadota</taxon>
        <taxon>Alphaproteobacteria</taxon>
        <taxon>Sphingomonadales</taxon>
        <taxon>Sphingomonadaceae</taxon>
        <taxon>Sphingomonas</taxon>
    </lineage>
</organism>
<evidence type="ECO:0000256" key="4">
    <source>
        <dbReference type="ARBA" id="ARBA00022833"/>
    </source>
</evidence>
<keyword evidence="7" id="KW-0472">Membrane</keyword>
<dbReference type="RefSeq" id="WP_344705725.1">
    <property type="nucleotide sequence ID" value="NZ_BAABBQ010000001.1"/>
</dbReference>
<feature type="transmembrane region" description="Helical" evidence="7">
    <location>
        <begin position="157"/>
        <end position="180"/>
    </location>
</feature>
<feature type="transmembrane region" description="Helical" evidence="7">
    <location>
        <begin position="42"/>
        <end position="65"/>
    </location>
</feature>
<dbReference type="InterPro" id="IPR027057">
    <property type="entry name" value="CAXX_Prtase_1"/>
</dbReference>
<comment type="similarity">
    <text evidence="6">Belongs to the peptidase M48 family.</text>
</comment>
<feature type="domain" description="CAAX prenyl protease 1 N-terminal" evidence="9">
    <location>
        <begin position="36"/>
        <end position="185"/>
    </location>
</feature>
<evidence type="ECO:0000256" key="3">
    <source>
        <dbReference type="ARBA" id="ARBA00022801"/>
    </source>
</evidence>
<keyword evidence="4 6" id="KW-0862">Zinc</keyword>
<feature type="transmembrane region" description="Helical" evidence="7">
    <location>
        <begin position="129"/>
        <end position="150"/>
    </location>
</feature>
<dbReference type="Pfam" id="PF16491">
    <property type="entry name" value="Peptidase_M48_N"/>
    <property type="match status" value="1"/>
</dbReference>
<evidence type="ECO:0000313" key="10">
    <source>
        <dbReference type="EMBL" id="GAA4010046.1"/>
    </source>
</evidence>
<sequence length="420" mass="46603">MITHSIAAATASGFDVEAATRAYLAMVQGPARARSDAYFEGGYWLLLWGTLLSVLVNWALLHFGWSARWSAWASRRTARPWLRTMLYALPYILATSLLLLPWTIYTDFFREHQYGLSNLGFGGWATQEVTSLIVSLVVGPLILAAIFAVIRRAPRSWWLWGAGVLTAFTAFGALLSPVFIAPLFNDFTPMQQGPLRDQILAMAHAQHIPADNVYVSNASKQSDRVSANVSGLGPTIRITLNDNLLRRVPPEGIKAVMGHEIGHYVLNHIPRLIAAFAAIFLVLFFALWWLSPRLLERHRARWKVEGVADPAVLPLFAAITAVVMLLLTPATKSIIRVNEIEADAFGLDAAREPDGFAAVSMMLGEYRKLEAGPLEEIVFFDHPSGANRVRMAMEWKARHLAELPPEKRAIVRPAPLPPKD</sequence>
<evidence type="ECO:0000256" key="5">
    <source>
        <dbReference type="ARBA" id="ARBA00023049"/>
    </source>
</evidence>
<keyword evidence="1 6" id="KW-0645">Protease</keyword>
<feature type="transmembrane region" description="Helical" evidence="7">
    <location>
        <begin position="311"/>
        <end position="330"/>
    </location>
</feature>